<evidence type="ECO:0000313" key="5">
    <source>
        <dbReference type="EMBL" id="OON15951.1"/>
    </source>
</evidence>
<dbReference type="PANTHER" id="PTHR23159:SF31">
    <property type="entry name" value="CENTROSOME-ASSOCIATED PROTEIN CEP250 ISOFORM X1"/>
    <property type="match status" value="1"/>
</dbReference>
<feature type="coiled-coil region" evidence="2">
    <location>
        <begin position="185"/>
        <end position="219"/>
    </location>
</feature>
<dbReference type="Pfam" id="PF15035">
    <property type="entry name" value="Rootletin"/>
    <property type="match status" value="1"/>
</dbReference>
<dbReference type="EMBL" id="KV899688">
    <property type="protein sequence ID" value="OON15951.1"/>
    <property type="molecule type" value="Genomic_DNA"/>
</dbReference>
<dbReference type="PANTHER" id="PTHR23159">
    <property type="entry name" value="CENTROSOMAL PROTEIN 2"/>
    <property type="match status" value="1"/>
</dbReference>
<protein>
    <recommendedName>
        <fullName evidence="4">Rootletin-like coiled-coil domain-containing protein</fullName>
    </recommendedName>
</protein>
<accession>A0A1S8WNF9</accession>
<feature type="non-terminal residue" evidence="5">
    <location>
        <position position="450"/>
    </location>
</feature>
<evidence type="ECO:0000256" key="1">
    <source>
        <dbReference type="ARBA" id="ARBA00023054"/>
    </source>
</evidence>
<feature type="region of interest" description="Disordered" evidence="3">
    <location>
        <begin position="45"/>
        <end position="78"/>
    </location>
</feature>
<evidence type="ECO:0000259" key="4">
    <source>
        <dbReference type="Pfam" id="PF15035"/>
    </source>
</evidence>
<evidence type="ECO:0000256" key="3">
    <source>
        <dbReference type="SAM" id="MobiDB-lite"/>
    </source>
</evidence>
<dbReference type="Proteomes" id="UP000243686">
    <property type="component" value="Unassembled WGS sequence"/>
</dbReference>
<feature type="domain" description="Rootletin-like coiled-coil" evidence="4">
    <location>
        <begin position="190"/>
        <end position="293"/>
    </location>
</feature>
<evidence type="ECO:0000313" key="6">
    <source>
        <dbReference type="Proteomes" id="UP000243686"/>
    </source>
</evidence>
<dbReference type="AlphaFoldDB" id="A0A1S8WNF9"/>
<evidence type="ECO:0000256" key="2">
    <source>
        <dbReference type="SAM" id="Coils"/>
    </source>
</evidence>
<feature type="region of interest" description="Disordered" evidence="3">
    <location>
        <begin position="394"/>
        <end position="424"/>
    </location>
</feature>
<keyword evidence="6" id="KW-1185">Reference proteome</keyword>
<dbReference type="InterPro" id="IPR055167">
    <property type="entry name" value="Rootletin-like_CC"/>
</dbReference>
<feature type="compositionally biased region" description="Polar residues" evidence="3">
    <location>
        <begin position="54"/>
        <end position="67"/>
    </location>
</feature>
<proteinExistence type="predicted"/>
<feature type="coiled-coil region" evidence="2">
    <location>
        <begin position="277"/>
        <end position="372"/>
    </location>
</feature>
<gene>
    <name evidence="5" type="ORF">X801_08240</name>
</gene>
<reference evidence="5 6" key="1">
    <citation type="submission" date="2015-03" db="EMBL/GenBank/DDBJ databases">
        <title>Draft genome of the nematode, Opisthorchis viverrini.</title>
        <authorList>
            <person name="Mitreva M."/>
        </authorList>
    </citation>
    <scope>NUCLEOTIDE SEQUENCE [LARGE SCALE GENOMIC DNA]</scope>
    <source>
        <strain evidence="5">Khon Kaen</strain>
    </source>
</reference>
<keyword evidence="1 2" id="KW-0175">Coiled coil</keyword>
<sequence length="450" mass="50890">EGLSTQTTNPSDEISLDRFFHLAGVEPSQLEAIYSGDFGDLTGTGGVYSGPSKPDSSSITLSSQYQMGTDPRSKAEEEAASYRRKLAAYQDGQQKQAQLIQKLQTKLQNTTENLNSRIEASESRVRTLEQERSYDLEATMNKLQEEQQRFGPDPPDIRHAALHWDSLVDRTNARSNWPFLIGVRNDSHISRNAELTRTNEMLREQLDQAIHANEGLSQDVARLTLAWRHAAQQLDKREAEWREEENAFNDYFAAEHSRLLALWRAVVGLRRQFGDLRQETERDLTQARTELSRHVQNLQSVCGNLEANLRTAEAESQANVRRETRHASVLEAEAADRVRSLTESLARSQARLAETENKLAELASAKERLTTQLADRDRILNTLSQLRSGISLGKKYTKKGRRGRPESETSGDEEHDTTTISEDGEDHLRATKLLIEHTHVMHQALSQIAQ</sequence>
<organism evidence="5 6">
    <name type="scientific">Opisthorchis viverrini</name>
    <name type="common">Southeast Asian liver fluke</name>
    <dbReference type="NCBI Taxonomy" id="6198"/>
    <lineage>
        <taxon>Eukaryota</taxon>
        <taxon>Metazoa</taxon>
        <taxon>Spiralia</taxon>
        <taxon>Lophotrochozoa</taxon>
        <taxon>Platyhelminthes</taxon>
        <taxon>Trematoda</taxon>
        <taxon>Digenea</taxon>
        <taxon>Opisthorchiida</taxon>
        <taxon>Opisthorchiata</taxon>
        <taxon>Opisthorchiidae</taxon>
        <taxon>Opisthorchis</taxon>
    </lineage>
</organism>
<feature type="non-terminal residue" evidence="5">
    <location>
        <position position="1"/>
    </location>
</feature>
<name>A0A1S8WNF9_OPIVI</name>